<evidence type="ECO:0000256" key="2">
    <source>
        <dbReference type="ARBA" id="ARBA00022963"/>
    </source>
</evidence>
<keyword evidence="8" id="KW-1185">Reference proteome</keyword>
<feature type="domain" description="PNPLA" evidence="5">
    <location>
        <begin position="8"/>
        <end position="167"/>
    </location>
</feature>
<dbReference type="GO" id="GO:0016787">
    <property type="term" value="F:hydrolase activity"/>
    <property type="evidence" value="ECO:0007669"/>
    <property type="project" value="UniProtKB-UniRule"/>
</dbReference>
<dbReference type="STRING" id="266748.HY04_00885"/>
<dbReference type="OrthoDB" id="9770965at2"/>
<reference evidence="7 9" key="2">
    <citation type="submission" date="2018-12" db="EMBL/GenBank/DDBJ databases">
        <authorList>
            <consortium name="Pathogen Informatics"/>
        </authorList>
    </citation>
    <scope>NUCLEOTIDE SEQUENCE [LARGE SCALE GENOMIC DNA]</scope>
    <source>
        <strain evidence="7 9">NCTC13489</strain>
    </source>
</reference>
<dbReference type="PANTHER" id="PTHR14226">
    <property type="entry name" value="NEUROPATHY TARGET ESTERASE/SWISS CHEESE D.MELANOGASTER"/>
    <property type="match status" value="1"/>
</dbReference>
<dbReference type="InterPro" id="IPR002641">
    <property type="entry name" value="PNPLA_dom"/>
</dbReference>
<feature type="short sequence motif" description="DGA/G" evidence="4">
    <location>
        <begin position="154"/>
        <end position="156"/>
    </location>
</feature>
<dbReference type="Proteomes" id="UP000270036">
    <property type="component" value="Chromosome"/>
</dbReference>
<sequence>MEKYNLGLVLSGGGTKGLAHAGVLKFLAEKNINVDVLSCCSAGAIVGALHGVGKSGEEILDFFKSVYFFNWRHFAFNKPGLVSSRIFSNYLYPIFEDMTIGELDINLKIIATELVSGEQKIFEGSDKIVDAVIASCSIPGITVPYIVGDKMYSDGGVLNNFPADIIHLDCKKLIGVYVSPPQDVEIGDLNTIKAVTTRAYELMSHRTEIHKFSYCDWIITSKKLANYGTFERNAERLEENFEIGYQAAKSSYDESIFKTDI</sequence>
<evidence type="ECO:0000313" key="6">
    <source>
        <dbReference type="EMBL" id="KEY19817.1"/>
    </source>
</evidence>
<dbReference type="PANTHER" id="PTHR14226:SF29">
    <property type="entry name" value="NEUROPATHY TARGET ESTERASE SWS"/>
    <property type="match status" value="1"/>
</dbReference>
<evidence type="ECO:0000256" key="4">
    <source>
        <dbReference type="PROSITE-ProRule" id="PRU01161"/>
    </source>
</evidence>
<dbReference type="Proteomes" id="UP000028349">
    <property type="component" value="Unassembled WGS sequence"/>
</dbReference>
<dbReference type="SUPFAM" id="SSF52151">
    <property type="entry name" value="FabD/lysophospholipase-like"/>
    <property type="match status" value="1"/>
</dbReference>
<comment type="caution">
    <text evidence="4">Lacks conserved residue(s) required for the propagation of feature annotation.</text>
</comment>
<dbReference type="InterPro" id="IPR016035">
    <property type="entry name" value="Acyl_Trfase/lysoPLipase"/>
</dbReference>
<dbReference type="PROSITE" id="PS51635">
    <property type="entry name" value="PNPLA"/>
    <property type="match status" value="1"/>
</dbReference>
<dbReference type="RefSeq" id="WP_034716235.1">
    <property type="nucleotide sequence ID" value="NZ_FOIX01000002.1"/>
</dbReference>
<dbReference type="InterPro" id="IPR050301">
    <property type="entry name" value="NTE"/>
</dbReference>
<accession>A0A448NND2</accession>
<name>A0A448NND2_9FLAO</name>
<evidence type="ECO:0000313" key="7">
    <source>
        <dbReference type="EMBL" id="VEH96407.1"/>
    </source>
</evidence>
<dbReference type="Pfam" id="PF01734">
    <property type="entry name" value="Patatin"/>
    <property type="match status" value="1"/>
</dbReference>
<evidence type="ECO:0000256" key="3">
    <source>
        <dbReference type="ARBA" id="ARBA00023098"/>
    </source>
</evidence>
<dbReference type="AlphaFoldDB" id="A0A448NND2"/>
<evidence type="ECO:0000256" key="1">
    <source>
        <dbReference type="ARBA" id="ARBA00022801"/>
    </source>
</evidence>
<keyword evidence="3 4" id="KW-0443">Lipid metabolism</keyword>
<gene>
    <name evidence="7" type="primary">rssA_1</name>
    <name evidence="6" type="ORF">HY04_00885</name>
    <name evidence="7" type="ORF">NCTC13489_00445</name>
</gene>
<reference evidence="6 8" key="1">
    <citation type="submission" date="2014-07" db="EMBL/GenBank/DDBJ databases">
        <authorList>
            <person name="Pisani N.G."/>
            <person name="Newman J.D."/>
        </authorList>
    </citation>
    <scope>NUCLEOTIDE SEQUENCE [LARGE SCALE GENOMIC DNA]</scope>
    <source>
        <strain evidence="6 8">LMG 24720</strain>
    </source>
</reference>
<evidence type="ECO:0000313" key="8">
    <source>
        <dbReference type="Proteomes" id="UP000028349"/>
    </source>
</evidence>
<dbReference type="EMBL" id="LR134441">
    <property type="protein sequence ID" value="VEH96407.1"/>
    <property type="molecule type" value="Genomic_DNA"/>
</dbReference>
<dbReference type="KEGG" id="cant:NCTC13489_00445"/>
<feature type="active site" description="Proton acceptor" evidence="4">
    <location>
        <position position="154"/>
    </location>
</feature>
<feature type="active site" description="Nucleophile" evidence="4">
    <location>
        <position position="41"/>
    </location>
</feature>
<keyword evidence="1 4" id="KW-0378">Hydrolase</keyword>
<feature type="short sequence motif" description="GXGXXG" evidence="4">
    <location>
        <begin position="12"/>
        <end position="17"/>
    </location>
</feature>
<keyword evidence="2 4" id="KW-0442">Lipid degradation</keyword>
<organism evidence="7 9">
    <name type="scientific">Kaistella antarctica</name>
    <dbReference type="NCBI Taxonomy" id="266748"/>
    <lineage>
        <taxon>Bacteria</taxon>
        <taxon>Pseudomonadati</taxon>
        <taxon>Bacteroidota</taxon>
        <taxon>Flavobacteriia</taxon>
        <taxon>Flavobacteriales</taxon>
        <taxon>Weeksellaceae</taxon>
        <taxon>Chryseobacterium group</taxon>
        <taxon>Kaistella</taxon>
    </lineage>
</organism>
<evidence type="ECO:0000259" key="5">
    <source>
        <dbReference type="PROSITE" id="PS51635"/>
    </source>
</evidence>
<dbReference type="Gene3D" id="3.40.1090.10">
    <property type="entry name" value="Cytosolic phospholipase A2 catalytic domain"/>
    <property type="match status" value="2"/>
</dbReference>
<dbReference type="GO" id="GO:0016042">
    <property type="term" value="P:lipid catabolic process"/>
    <property type="evidence" value="ECO:0007669"/>
    <property type="project" value="UniProtKB-UniRule"/>
</dbReference>
<dbReference type="CDD" id="cd07205">
    <property type="entry name" value="Pat_PNPLA6_PNPLA7_NTE1_like"/>
    <property type="match status" value="1"/>
</dbReference>
<protein>
    <submittedName>
        <fullName evidence="7">NTE family protein rssA</fullName>
    </submittedName>
    <submittedName>
        <fullName evidence="6">Patatin</fullName>
    </submittedName>
</protein>
<dbReference type="EMBL" id="JPEP01000001">
    <property type="protein sequence ID" value="KEY19817.1"/>
    <property type="molecule type" value="Genomic_DNA"/>
</dbReference>
<proteinExistence type="predicted"/>
<evidence type="ECO:0000313" key="9">
    <source>
        <dbReference type="Proteomes" id="UP000270036"/>
    </source>
</evidence>